<feature type="transmembrane region" description="Helical" evidence="6">
    <location>
        <begin position="250"/>
        <end position="271"/>
    </location>
</feature>
<evidence type="ECO:0000256" key="3">
    <source>
        <dbReference type="ARBA" id="ARBA00022692"/>
    </source>
</evidence>
<dbReference type="AlphaFoldDB" id="A0A154BRL7"/>
<dbReference type="STRING" id="1794912.AXX12_09055"/>
<evidence type="ECO:0000256" key="6">
    <source>
        <dbReference type="SAM" id="Phobius"/>
    </source>
</evidence>
<evidence type="ECO:0000256" key="4">
    <source>
        <dbReference type="ARBA" id="ARBA00022989"/>
    </source>
</evidence>
<evidence type="ECO:0000313" key="8">
    <source>
        <dbReference type="Proteomes" id="UP000076268"/>
    </source>
</evidence>
<evidence type="ECO:0000256" key="2">
    <source>
        <dbReference type="ARBA" id="ARBA00008974"/>
    </source>
</evidence>
<keyword evidence="8" id="KW-1185">Reference proteome</keyword>
<dbReference type="InterPro" id="IPR030191">
    <property type="entry name" value="CodB"/>
</dbReference>
<name>A0A154BRL7_ANASB</name>
<dbReference type="GO" id="GO:0005886">
    <property type="term" value="C:plasma membrane"/>
    <property type="evidence" value="ECO:0007669"/>
    <property type="project" value="TreeGrafter"/>
</dbReference>
<comment type="similarity">
    <text evidence="2">Belongs to the purine-cytosine permease (2.A.39) family.</text>
</comment>
<reference evidence="7 8" key="1">
    <citation type="submission" date="2016-02" db="EMBL/GenBank/DDBJ databases">
        <title>Anaerosporomusa subterraneum gen. nov., sp. nov., a spore-forming obligate anaerobe isolated from saprolite.</title>
        <authorList>
            <person name="Choi J.K."/>
            <person name="Shah M."/>
            <person name="Yee N."/>
        </authorList>
    </citation>
    <scope>NUCLEOTIDE SEQUENCE [LARGE SCALE GENOMIC DNA]</scope>
    <source>
        <strain evidence="7 8">RU4</strain>
    </source>
</reference>
<proteinExistence type="inferred from homology"/>
<dbReference type="Gene3D" id="1.10.4160.10">
    <property type="entry name" value="Hydantoin permease"/>
    <property type="match status" value="1"/>
</dbReference>
<accession>A0A154BRL7</accession>
<sequence length="410" mass="43929">MNTTSTLGFKHFLFLWFGAAVSVPEILAGGLLAPLGLASGATAILAGHLIGTTLLALVGLIGFQERVPAIESTRISFGAYGARLFALLNVLQLIGWTTIMILSAARSVNEITKILFQIDNTTIWSVTIGALILLWVALGRESGWKKLNMAAVWLLFGLTVVLSWAVLRNPVVAQQPAAGMLSFTEAIELSIAMPLSWLPLAADYTRFARSGKGAAWGSFIGYFTGSCWMYLIGLGVAVKTGNADPAAVMLAANLGLAALGIVILATITTTFMDAYSAGVSIATLCPGLNEKHMAMAVTVLGAALALIIDMEQYISFLLAIGSVFAPLFAILLTDYFILKNRRIRPELQANWSALAVWCVGIALYYQFLDLKLALGATIPVIIVTAFIYTIVGRFANTWTYCKQQPKPSQP</sequence>
<dbReference type="OrthoDB" id="9780088at2"/>
<feature type="transmembrane region" description="Helical" evidence="6">
    <location>
        <begin position="122"/>
        <end position="138"/>
    </location>
</feature>
<dbReference type="GO" id="GO:0015209">
    <property type="term" value="F:cytosine transmembrane transporter activity"/>
    <property type="evidence" value="ECO:0007669"/>
    <property type="project" value="InterPro"/>
</dbReference>
<feature type="transmembrane region" description="Helical" evidence="6">
    <location>
        <begin position="150"/>
        <end position="167"/>
    </location>
</feature>
<feature type="transmembrane region" description="Helical" evidence="6">
    <location>
        <begin position="43"/>
        <end position="63"/>
    </location>
</feature>
<dbReference type="PANTHER" id="PTHR30569:SF0">
    <property type="entry name" value="CYTOSINE PERMEASE"/>
    <property type="match status" value="1"/>
</dbReference>
<dbReference type="EMBL" id="LSGP01000017">
    <property type="protein sequence ID" value="KYZ76567.1"/>
    <property type="molecule type" value="Genomic_DNA"/>
</dbReference>
<organism evidence="7 8">
    <name type="scientific">Anaerosporomusa subterranea</name>
    <dbReference type="NCBI Taxonomy" id="1794912"/>
    <lineage>
        <taxon>Bacteria</taxon>
        <taxon>Bacillati</taxon>
        <taxon>Bacillota</taxon>
        <taxon>Negativicutes</taxon>
        <taxon>Acetonemataceae</taxon>
        <taxon>Anaerosporomusa</taxon>
    </lineage>
</organism>
<comment type="caution">
    <text evidence="7">The sequence shown here is derived from an EMBL/GenBank/DDBJ whole genome shotgun (WGS) entry which is preliminary data.</text>
</comment>
<comment type="subcellular location">
    <subcellularLocation>
        <location evidence="1">Membrane</location>
        <topology evidence="1">Multi-pass membrane protein</topology>
    </subcellularLocation>
</comment>
<keyword evidence="3 6" id="KW-0812">Transmembrane</keyword>
<dbReference type="Pfam" id="PF02133">
    <property type="entry name" value="Transp_cyt_pur"/>
    <property type="match status" value="1"/>
</dbReference>
<feature type="transmembrane region" description="Helical" evidence="6">
    <location>
        <begin position="349"/>
        <end position="367"/>
    </location>
</feature>
<evidence type="ECO:0000313" key="7">
    <source>
        <dbReference type="EMBL" id="KYZ76567.1"/>
    </source>
</evidence>
<dbReference type="InterPro" id="IPR012732">
    <property type="entry name" value="Thia_CytX"/>
</dbReference>
<evidence type="ECO:0000256" key="5">
    <source>
        <dbReference type="ARBA" id="ARBA00023136"/>
    </source>
</evidence>
<feature type="transmembrane region" description="Helical" evidence="6">
    <location>
        <begin position="214"/>
        <end position="238"/>
    </location>
</feature>
<keyword evidence="5 6" id="KW-0472">Membrane</keyword>
<feature type="transmembrane region" description="Helical" evidence="6">
    <location>
        <begin position="373"/>
        <end position="395"/>
    </location>
</feature>
<feature type="transmembrane region" description="Helical" evidence="6">
    <location>
        <begin position="314"/>
        <end position="337"/>
    </location>
</feature>
<protein>
    <submittedName>
        <fullName evidence="7">Hydrogenase expression protein</fullName>
    </submittedName>
</protein>
<keyword evidence="4 6" id="KW-1133">Transmembrane helix</keyword>
<evidence type="ECO:0000256" key="1">
    <source>
        <dbReference type="ARBA" id="ARBA00004141"/>
    </source>
</evidence>
<feature type="transmembrane region" description="Helical" evidence="6">
    <location>
        <begin position="84"/>
        <end position="102"/>
    </location>
</feature>
<gene>
    <name evidence="7" type="ORF">AXX12_09055</name>
</gene>
<dbReference type="InterPro" id="IPR001248">
    <property type="entry name" value="Pur-cyt_permease"/>
</dbReference>
<dbReference type="CDD" id="cd11484">
    <property type="entry name" value="SLC-NCS1sbd_CobB-like"/>
    <property type="match status" value="1"/>
</dbReference>
<feature type="transmembrane region" description="Helical" evidence="6">
    <location>
        <begin position="12"/>
        <end position="37"/>
    </location>
</feature>
<dbReference type="NCBIfam" id="TIGR02358">
    <property type="entry name" value="thia_cytX"/>
    <property type="match status" value="1"/>
</dbReference>
<dbReference type="RefSeq" id="WP_066242255.1">
    <property type="nucleotide sequence ID" value="NZ_LSGP01000017.1"/>
</dbReference>
<dbReference type="Proteomes" id="UP000076268">
    <property type="component" value="Unassembled WGS sequence"/>
</dbReference>
<dbReference type="PANTHER" id="PTHR30569">
    <property type="entry name" value="CYTOSINE TRANSPORTER CODB"/>
    <property type="match status" value="1"/>
</dbReference>